<dbReference type="Gene3D" id="3.40.1400.10">
    <property type="entry name" value="Sugar-phosphate isomerase, RpiB/LacA/LacB"/>
    <property type="match status" value="1"/>
</dbReference>
<comment type="similarity">
    <text evidence="1">Belongs to the LacAB/RpiB family.</text>
</comment>
<dbReference type="InterPro" id="IPR036569">
    <property type="entry name" value="RpiB_LacA_LacB_sf"/>
</dbReference>
<evidence type="ECO:0000313" key="2">
    <source>
        <dbReference type="EMBL" id="MBU9737342.1"/>
    </source>
</evidence>
<proteinExistence type="inferred from homology"/>
<protein>
    <submittedName>
        <fullName evidence="2">RpiB/LacA/LacB family sugar-phosphate isomerase</fullName>
    </submittedName>
</protein>
<gene>
    <name evidence="2" type="ORF">KTH89_12400</name>
</gene>
<dbReference type="GO" id="GO:0019316">
    <property type="term" value="P:D-allose catabolic process"/>
    <property type="evidence" value="ECO:0007669"/>
    <property type="project" value="TreeGrafter"/>
</dbReference>
<evidence type="ECO:0000313" key="3">
    <source>
        <dbReference type="Proteomes" id="UP000712157"/>
    </source>
</evidence>
<dbReference type="InterPro" id="IPR003500">
    <property type="entry name" value="RpiB_LacA_LacB"/>
</dbReference>
<dbReference type="RefSeq" id="WP_158342460.1">
    <property type="nucleotide sequence ID" value="NZ_JAHQCW010000019.1"/>
</dbReference>
<sequence length="151" mass="16426">MRRGIKIIMGSDIAAYDLMQEVLEILRKKGYEVEDAGTSGPDSGDFSDAAREVCTRIQNNEFKRGILMCGTGIGICIAANKFKGIRAGLAYDVFPAGLASADNGTNVLCTGAWMQESAEHCARMIETWLLVQYTGRDTEGMERAAFIEANC</sequence>
<dbReference type="Proteomes" id="UP000712157">
    <property type="component" value="Unassembled WGS sequence"/>
</dbReference>
<dbReference type="GO" id="GO:0009052">
    <property type="term" value="P:pentose-phosphate shunt, non-oxidative branch"/>
    <property type="evidence" value="ECO:0007669"/>
    <property type="project" value="TreeGrafter"/>
</dbReference>
<accession>A0A949NB95</accession>
<name>A0A949NB95_9FIRM</name>
<dbReference type="EMBL" id="JAHQCW010000019">
    <property type="protein sequence ID" value="MBU9737342.1"/>
    <property type="molecule type" value="Genomic_DNA"/>
</dbReference>
<dbReference type="AlphaFoldDB" id="A0A949NB95"/>
<evidence type="ECO:0000256" key="1">
    <source>
        <dbReference type="ARBA" id="ARBA00008754"/>
    </source>
</evidence>
<dbReference type="PANTHER" id="PTHR30345">
    <property type="entry name" value="RIBOSE-5-PHOSPHATE ISOMERASE B"/>
    <property type="match status" value="1"/>
</dbReference>
<dbReference type="SUPFAM" id="SSF89623">
    <property type="entry name" value="Ribose/Galactose isomerase RpiB/AlsB"/>
    <property type="match status" value="1"/>
</dbReference>
<keyword evidence="3" id="KW-1185">Reference proteome</keyword>
<dbReference type="PIRSF" id="PIRSF005384">
    <property type="entry name" value="RpiB_LacA_B"/>
    <property type="match status" value="1"/>
</dbReference>
<comment type="caution">
    <text evidence="2">The sequence shown here is derived from an EMBL/GenBank/DDBJ whole genome shotgun (WGS) entry which is preliminary data.</text>
</comment>
<reference evidence="2" key="1">
    <citation type="submission" date="2021-06" db="EMBL/GenBank/DDBJ databases">
        <title>Description of novel taxa of the family Lachnospiraceae.</title>
        <authorList>
            <person name="Chaplin A.V."/>
            <person name="Sokolova S.R."/>
            <person name="Pikina A.P."/>
            <person name="Korzhanova M."/>
            <person name="Belova V."/>
            <person name="Korostin D."/>
            <person name="Efimov B.A."/>
        </authorList>
    </citation>
    <scope>NUCLEOTIDE SEQUENCE</scope>
    <source>
        <strain evidence="2">ASD5720</strain>
    </source>
</reference>
<dbReference type="NCBIfam" id="TIGR00689">
    <property type="entry name" value="rpiB_lacA_lacB"/>
    <property type="match status" value="1"/>
</dbReference>
<dbReference type="GO" id="GO:0004751">
    <property type="term" value="F:ribose-5-phosphate isomerase activity"/>
    <property type="evidence" value="ECO:0007669"/>
    <property type="project" value="TreeGrafter"/>
</dbReference>
<keyword evidence="2" id="KW-0413">Isomerase</keyword>
<dbReference type="PANTHER" id="PTHR30345:SF0">
    <property type="entry name" value="DNA DAMAGE-REPAIR_TOLERATION PROTEIN DRT102"/>
    <property type="match status" value="1"/>
</dbReference>
<dbReference type="Pfam" id="PF02502">
    <property type="entry name" value="LacAB_rpiB"/>
    <property type="match status" value="1"/>
</dbReference>
<organism evidence="2 3">
    <name type="scientific">Diplocloster agilis</name>
    <dbReference type="NCBI Taxonomy" id="2850323"/>
    <lineage>
        <taxon>Bacteria</taxon>
        <taxon>Bacillati</taxon>
        <taxon>Bacillota</taxon>
        <taxon>Clostridia</taxon>
        <taxon>Lachnospirales</taxon>
        <taxon>Lachnospiraceae</taxon>
        <taxon>Diplocloster</taxon>
    </lineage>
</organism>